<protein>
    <submittedName>
        <fullName evidence="1">Uncharacterized protein</fullName>
    </submittedName>
</protein>
<name>A0A0J6VZZ5_9HYPH</name>
<comment type="caution">
    <text evidence="1">The sequence shown here is derived from an EMBL/GenBank/DDBJ whole genome shotgun (WGS) entry which is preliminary data.</text>
</comment>
<keyword evidence="2" id="KW-1185">Reference proteome</keyword>
<gene>
    <name evidence="1" type="ORF">VQ03_00815</name>
</gene>
<proteinExistence type="predicted"/>
<dbReference type="AlphaFoldDB" id="A0A0J6VZZ5"/>
<sequence length="222" mass="25484">MTARTCRAPGCGARTSRYGAFCTTHRSRSRRHGHPDQESITTADLKPYLKLVRARIARNEASPLWAECEARWNAVLEHARRVLAAFQRCQAGYRPERIASQEVVKLAESVEPSKVVETTLAVFLLQEQQPRRFRSDKAFRFQLVRRLRGLTDLNAGSWYNHKTGKTHRAYRELTPRAVTAFAQWIIEALGGVALYLAGLERKQEQERQEQRRLLTEALEALQ</sequence>
<organism evidence="1 2">
    <name type="scientific">Methylobacterium tarhaniae</name>
    <dbReference type="NCBI Taxonomy" id="1187852"/>
    <lineage>
        <taxon>Bacteria</taxon>
        <taxon>Pseudomonadati</taxon>
        <taxon>Pseudomonadota</taxon>
        <taxon>Alphaproteobacteria</taxon>
        <taxon>Hyphomicrobiales</taxon>
        <taxon>Methylobacteriaceae</taxon>
        <taxon>Methylobacterium</taxon>
    </lineage>
</organism>
<dbReference type="OrthoDB" id="5450497at2"/>
<dbReference type="Proteomes" id="UP000036449">
    <property type="component" value="Unassembled WGS sequence"/>
</dbReference>
<evidence type="ECO:0000313" key="2">
    <source>
        <dbReference type="Proteomes" id="UP000036449"/>
    </source>
</evidence>
<dbReference type="PATRIC" id="fig|1187852.3.peg.5722"/>
<dbReference type="EMBL" id="LABZ01000006">
    <property type="protein sequence ID" value="KMO44876.1"/>
    <property type="molecule type" value="Genomic_DNA"/>
</dbReference>
<accession>A0A0J6VZZ5</accession>
<reference evidence="1 2" key="1">
    <citation type="submission" date="2015-03" db="EMBL/GenBank/DDBJ databases">
        <title>Genome sequencing of Methylobacterium tarhaniae DSM 25844.</title>
        <authorList>
            <person name="Chaudhry V."/>
            <person name="Patil P.B."/>
        </authorList>
    </citation>
    <scope>NUCLEOTIDE SEQUENCE [LARGE SCALE GENOMIC DNA]</scope>
    <source>
        <strain evidence="1 2">DSM 25844</strain>
    </source>
</reference>
<evidence type="ECO:0000313" key="1">
    <source>
        <dbReference type="EMBL" id="KMO44876.1"/>
    </source>
</evidence>